<reference evidence="1 2" key="1">
    <citation type="journal article" date="2019" name="Emerg. Microbes Infect.">
        <title>Comprehensive subspecies identification of 175 nontuberculous mycobacteria species based on 7547 genomic profiles.</title>
        <authorList>
            <person name="Matsumoto Y."/>
            <person name="Kinjo T."/>
            <person name="Motooka D."/>
            <person name="Nabeya D."/>
            <person name="Jung N."/>
            <person name="Uechi K."/>
            <person name="Horii T."/>
            <person name="Iida T."/>
            <person name="Fujita J."/>
            <person name="Nakamura S."/>
        </authorList>
    </citation>
    <scope>NUCLEOTIDE SEQUENCE [LARGE SCALE GENOMIC DNA]</scope>
    <source>
        <strain evidence="1 2">JCM 12404</strain>
    </source>
</reference>
<dbReference type="EMBL" id="AP022569">
    <property type="protein sequence ID" value="BBX46172.1"/>
    <property type="molecule type" value="Genomic_DNA"/>
</dbReference>
<dbReference type="AlphaFoldDB" id="A0A7I7KXX2"/>
<keyword evidence="2" id="KW-1185">Reference proteome</keyword>
<evidence type="ECO:0000313" key="2">
    <source>
        <dbReference type="Proteomes" id="UP000465866"/>
    </source>
</evidence>
<protein>
    <submittedName>
        <fullName evidence="1">Uncharacterized protein</fullName>
    </submittedName>
</protein>
<accession>A0A7I7KXX2</accession>
<dbReference type="KEGG" id="mcoo:MCOO_21870"/>
<evidence type="ECO:0000313" key="1">
    <source>
        <dbReference type="EMBL" id="BBX46172.1"/>
    </source>
</evidence>
<organism evidence="1 2">
    <name type="scientific">Mycobacterium cookii</name>
    <dbReference type="NCBI Taxonomy" id="1775"/>
    <lineage>
        <taxon>Bacteria</taxon>
        <taxon>Bacillati</taxon>
        <taxon>Actinomycetota</taxon>
        <taxon>Actinomycetes</taxon>
        <taxon>Mycobacteriales</taxon>
        <taxon>Mycobacteriaceae</taxon>
        <taxon>Mycobacterium</taxon>
    </lineage>
</organism>
<name>A0A7I7KXX2_9MYCO</name>
<sequence length="125" mass="13763">MAARGAWHALPPAIRCNVLRFSVSGFDSITDTRAAGHRVVTIRHPGCRCPMQPVSVVVVTIDTDRVPYTESQPYRCGRGHWLLPDRMVAGSMSCSCRRGRHTTWECECGDVTYAPKLKESCSLGG</sequence>
<proteinExistence type="predicted"/>
<dbReference type="Proteomes" id="UP000465866">
    <property type="component" value="Chromosome"/>
</dbReference>
<gene>
    <name evidence="1" type="ORF">MCOO_21870</name>
</gene>